<keyword evidence="2" id="KW-0274">FAD</keyword>
<dbReference type="Gene3D" id="3.50.50.60">
    <property type="entry name" value="FAD/NAD(P)-binding domain"/>
    <property type="match status" value="1"/>
</dbReference>
<evidence type="ECO:0000313" key="6">
    <source>
        <dbReference type="EMBL" id="KIW72706.1"/>
    </source>
</evidence>
<accession>A0A0D2D530</accession>
<dbReference type="PANTHER" id="PTHR46720">
    <property type="entry name" value="HYDROXYLASE, PUTATIVE (AFU_ORTHOLOGUE AFUA_3G01460)-RELATED"/>
    <property type="match status" value="1"/>
</dbReference>
<dbReference type="EMBL" id="KN846956">
    <property type="protein sequence ID" value="KIW72706.1"/>
    <property type="molecule type" value="Genomic_DNA"/>
</dbReference>
<evidence type="ECO:0000256" key="3">
    <source>
        <dbReference type="ARBA" id="ARBA00023002"/>
    </source>
</evidence>
<evidence type="ECO:0000256" key="2">
    <source>
        <dbReference type="ARBA" id="ARBA00022827"/>
    </source>
</evidence>
<dbReference type="Proteomes" id="UP000054266">
    <property type="component" value="Unassembled WGS sequence"/>
</dbReference>
<proteinExistence type="predicted"/>
<dbReference type="HOGENOM" id="CLU_009665_6_5_1"/>
<evidence type="ECO:0000256" key="1">
    <source>
        <dbReference type="ARBA" id="ARBA00022630"/>
    </source>
</evidence>
<dbReference type="STRING" id="5601.A0A0D2D530"/>
<dbReference type="AlphaFoldDB" id="A0A0D2D530"/>
<protein>
    <recommendedName>
        <fullName evidence="5">FAD-binding domain-containing protein</fullName>
    </recommendedName>
</protein>
<name>A0A0D2D530_9EURO</name>
<dbReference type="GO" id="GO:0016491">
    <property type="term" value="F:oxidoreductase activity"/>
    <property type="evidence" value="ECO:0007669"/>
    <property type="project" value="UniProtKB-KW"/>
</dbReference>
<keyword evidence="7" id="KW-1185">Reference proteome</keyword>
<dbReference type="InterPro" id="IPR002938">
    <property type="entry name" value="FAD-bd"/>
</dbReference>
<dbReference type="GO" id="GO:0071949">
    <property type="term" value="F:FAD binding"/>
    <property type="evidence" value="ECO:0007669"/>
    <property type="project" value="InterPro"/>
</dbReference>
<evidence type="ECO:0000256" key="4">
    <source>
        <dbReference type="SAM" id="MobiDB-lite"/>
    </source>
</evidence>
<feature type="region of interest" description="Disordered" evidence="4">
    <location>
        <begin position="1"/>
        <end position="32"/>
    </location>
</feature>
<reference evidence="6 7" key="1">
    <citation type="submission" date="2015-01" db="EMBL/GenBank/DDBJ databases">
        <title>The Genome Sequence of Capronia semiimmersa CBS27337.</title>
        <authorList>
            <consortium name="The Broad Institute Genomics Platform"/>
            <person name="Cuomo C."/>
            <person name="de Hoog S."/>
            <person name="Gorbushina A."/>
            <person name="Stielow B."/>
            <person name="Teixiera M."/>
            <person name="Abouelleil A."/>
            <person name="Chapman S.B."/>
            <person name="Priest M."/>
            <person name="Young S.K."/>
            <person name="Wortman J."/>
            <person name="Nusbaum C."/>
            <person name="Birren B."/>
        </authorList>
    </citation>
    <scope>NUCLEOTIDE SEQUENCE [LARGE SCALE GENOMIC DNA]</scope>
    <source>
        <strain evidence="6 7">CBS 27337</strain>
    </source>
</reference>
<feature type="domain" description="FAD-binding" evidence="5">
    <location>
        <begin position="54"/>
        <end position="408"/>
    </location>
</feature>
<dbReference type="Pfam" id="PF01494">
    <property type="entry name" value="FAD_binding_3"/>
    <property type="match status" value="1"/>
</dbReference>
<dbReference type="PRINTS" id="PR00420">
    <property type="entry name" value="RNGMNOXGNASE"/>
</dbReference>
<evidence type="ECO:0000259" key="5">
    <source>
        <dbReference type="Pfam" id="PF01494"/>
    </source>
</evidence>
<evidence type="ECO:0000313" key="7">
    <source>
        <dbReference type="Proteomes" id="UP000054266"/>
    </source>
</evidence>
<dbReference type="InterPro" id="IPR051104">
    <property type="entry name" value="FAD_monoxygenase"/>
</dbReference>
<dbReference type="InterPro" id="IPR036188">
    <property type="entry name" value="FAD/NAD-bd_sf"/>
</dbReference>
<dbReference type="PANTHER" id="PTHR46720:SF3">
    <property type="entry name" value="FAD-BINDING DOMAIN-CONTAINING PROTEIN-RELATED"/>
    <property type="match status" value="1"/>
</dbReference>
<dbReference type="GO" id="GO:0044550">
    <property type="term" value="P:secondary metabolite biosynthetic process"/>
    <property type="evidence" value="ECO:0007669"/>
    <property type="project" value="TreeGrafter"/>
</dbReference>
<dbReference type="SUPFAM" id="SSF51905">
    <property type="entry name" value="FAD/NAD(P)-binding domain"/>
    <property type="match status" value="1"/>
</dbReference>
<keyword evidence="1" id="KW-0285">Flavoprotein</keyword>
<keyword evidence="3" id="KW-0560">Oxidoreductase</keyword>
<gene>
    <name evidence="6" type="ORF">PV04_00882</name>
</gene>
<sequence>MTKVQGHKERKLRGSGGAIAAQDGRTTTATTTTTTTTTITITITTRRPNMTIRIAIAGGGIAGLCLARGLLQYPQFEVHVYEQVLQHKDKGGALALHANAIGAMELIDPAIKQAYFRKANSMLEDDEVEMATRVIMAEGKHTGEVIARLGRAKGRKTVARVDLIAGYQELVPKEMVHLGKRVEGIEQAEDGGVVVTFTDGSTATADCLIGADGIHSVARQYVLGRDHPAARPVNHERWYRVGAKLPMEVVERTLSTQFLGFVPILCGPKGVFNMTPIQYGKVMTIAVYQRAKTGDDVGKLPDPDDFLDYHPDCVKMVELIRSVYREDEVWAIQDHDAAPYFNKGNVVMIGDAAHATFPFIGNGAAQAIEDGAVLHALFGHVKDKSQLSAAFAAFDEIRRPRALRVVDLSRKAGLIYSYEFDGFWKEPDGIQALKEEWMKIASFTNDADLATQNKMAIAVFQRMTSQERDVVSRRDDCASSVRL</sequence>
<organism evidence="6 7">
    <name type="scientific">Phialophora macrospora</name>
    <dbReference type="NCBI Taxonomy" id="1851006"/>
    <lineage>
        <taxon>Eukaryota</taxon>
        <taxon>Fungi</taxon>
        <taxon>Dikarya</taxon>
        <taxon>Ascomycota</taxon>
        <taxon>Pezizomycotina</taxon>
        <taxon>Eurotiomycetes</taxon>
        <taxon>Chaetothyriomycetidae</taxon>
        <taxon>Chaetothyriales</taxon>
        <taxon>Herpotrichiellaceae</taxon>
        <taxon>Phialophora</taxon>
    </lineage>
</organism>